<dbReference type="PANTHER" id="PTHR24096:SF420">
    <property type="entry name" value="LONG-CHAIN-FATTY-ACID--COA LIGASE-RELATED"/>
    <property type="match status" value="1"/>
</dbReference>
<dbReference type="EMBL" id="MN738760">
    <property type="protein sequence ID" value="QHS83570.1"/>
    <property type="molecule type" value="Genomic_DNA"/>
</dbReference>
<dbReference type="PROSITE" id="PS00455">
    <property type="entry name" value="AMP_BINDING"/>
    <property type="match status" value="1"/>
</dbReference>
<proteinExistence type="predicted"/>
<dbReference type="Gene3D" id="3.40.50.12780">
    <property type="entry name" value="N-terminal domain of ligase-like"/>
    <property type="match status" value="1"/>
</dbReference>
<reference evidence="2" key="1">
    <citation type="journal article" date="2020" name="Nature">
        <title>Giant virus diversity and host interactions through global metagenomics.</title>
        <authorList>
            <person name="Schulz F."/>
            <person name="Roux S."/>
            <person name="Paez-Espino D."/>
            <person name="Jungbluth S."/>
            <person name="Walsh D.A."/>
            <person name="Denef V.J."/>
            <person name="McMahon K.D."/>
            <person name="Konstantinidis K.T."/>
            <person name="Eloe-Fadrosh E.A."/>
            <person name="Kyrpides N.C."/>
            <person name="Woyke T."/>
        </authorList>
    </citation>
    <scope>NUCLEOTIDE SEQUENCE</scope>
    <source>
        <strain evidence="2">GVMAG-S-ERX555961-36</strain>
    </source>
</reference>
<organism evidence="2">
    <name type="scientific">viral metagenome</name>
    <dbReference type="NCBI Taxonomy" id="1070528"/>
    <lineage>
        <taxon>unclassified sequences</taxon>
        <taxon>metagenomes</taxon>
        <taxon>organismal metagenomes</taxon>
    </lineage>
</organism>
<dbReference type="AlphaFoldDB" id="A0A6C0AW30"/>
<dbReference type="InterPro" id="IPR020845">
    <property type="entry name" value="AMP-binding_CS"/>
</dbReference>
<dbReference type="SUPFAM" id="SSF56801">
    <property type="entry name" value="Acetyl-CoA synthetase-like"/>
    <property type="match status" value="1"/>
</dbReference>
<protein>
    <recommendedName>
        <fullName evidence="1">AMP-dependent synthetase/ligase domain-containing protein</fullName>
    </recommendedName>
</protein>
<name>A0A6C0AW30_9ZZZZ</name>
<dbReference type="GO" id="GO:0016405">
    <property type="term" value="F:CoA-ligase activity"/>
    <property type="evidence" value="ECO:0007669"/>
    <property type="project" value="TreeGrafter"/>
</dbReference>
<accession>A0A6C0AW30</accession>
<dbReference type="PANTHER" id="PTHR24096">
    <property type="entry name" value="LONG-CHAIN-FATTY-ACID--COA LIGASE"/>
    <property type="match status" value="1"/>
</dbReference>
<dbReference type="Pfam" id="PF00501">
    <property type="entry name" value="AMP-binding"/>
    <property type="match status" value="1"/>
</dbReference>
<feature type="domain" description="AMP-dependent synthetase/ligase" evidence="1">
    <location>
        <begin position="18"/>
        <end position="345"/>
    </location>
</feature>
<evidence type="ECO:0000313" key="2">
    <source>
        <dbReference type="EMBL" id="QHS83570.1"/>
    </source>
</evidence>
<dbReference type="InterPro" id="IPR042099">
    <property type="entry name" value="ANL_N_sf"/>
</dbReference>
<sequence length="497" mass="55933">MKNTISSRFKILTTSLNAIATKQNNSWQWITQNDLHKRISGAVNILKKHNIESGDRVLYKGSNSVEYVSWNLATNSLGAIWVPTSKDQSLASVNHIINDCNPKLYISDENNVDSIDNKIKPSDKDYNIHTNDWDLSTLIYTSGTSGAPKGVTLTNANILANIDSISRRFSDHNNQRMTSLNLLPWSHIFSLTTELYYNLLNNNAVAICEDKTKFAKNLKEINPEYIYVVPKVLKLIKDKCKHLEKFPFSNTIIPKALDYIFGGNIKTIFIGGAKLDADVASFFEKHGLHPCEGYGSTETSPVVAVNHNVQPRDINSVGKILDNVEVKIHNDEILVNGPSVMSGYWGNLAATNKALVQMDDKIWYKTGDSGYVCEDNFLYYTGRMSDNYKLSNGKFVDVHVVETEVRKYVPEGNFIVWGNGLDFNVLITDVHVSKNTLHNINEGLDTFMKIKKIITTDTQQFESAMTLKLSIKRQQLVNQLNHPLLVDSTSKGYTKLK</sequence>
<dbReference type="InterPro" id="IPR000873">
    <property type="entry name" value="AMP-dep_synth/lig_dom"/>
</dbReference>
<evidence type="ECO:0000259" key="1">
    <source>
        <dbReference type="Pfam" id="PF00501"/>
    </source>
</evidence>